<protein>
    <submittedName>
        <fullName evidence="2">Uncharacterized protein</fullName>
    </submittedName>
</protein>
<dbReference type="InParanoid" id="A0A2P5CT34"/>
<proteinExistence type="predicted"/>
<accession>A0A2P5CT34</accession>
<feature type="region of interest" description="Disordered" evidence="1">
    <location>
        <begin position="1"/>
        <end position="25"/>
    </location>
</feature>
<sequence>MTLGNAGGPPPPPPVGATKSLRPKKVYTKLERSTIVNLYRTLKGKMEGTSNPDGKSSNRKKSSIGGGAIGVKQGMADALAEMTKSQHTFNKLKKMFKSMQNPSWR</sequence>
<keyword evidence="3" id="KW-1185">Reference proteome</keyword>
<dbReference type="STRING" id="63057.A0A2P5CT34"/>
<comment type="caution">
    <text evidence="2">The sequence shown here is derived from an EMBL/GenBank/DDBJ whole genome shotgun (WGS) entry which is preliminary data.</text>
</comment>
<name>A0A2P5CT34_TREOI</name>
<evidence type="ECO:0000256" key="1">
    <source>
        <dbReference type="SAM" id="MobiDB-lite"/>
    </source>
</evidence>
<dbReference type="AlphaFoldDB" id="A0A2P5CT34"/>
<feature type="region of interest" description="Disordered" evidence="1">
    <location>
        <begin position="42"/>
        <end position="69"/>
    </location>
</feature>
<gene>
    <name evidence="2" type="ORF">TorRG33x02_273830</name>
</gene>
<dbReference type="OrthoDB" id="2020598at2759"/>
<evidence type="ECO:0000313" key="2">
    <source>
        <dbReference type="EMBL" id="PON64209.1"/>
    </source>
</evidence>
<organism evidence="2 3">
    <name type="scientific">Trema orientale</name>
    <name type="common">Charcoal tree</name>
    <name type="synonym">Celtis orientalis</name>
    <dbReference type="NCBI Taxonomy" id="63057"/>
    <lineage>
        <taxon>Eukaryota</taxon>
        <taxon>Viridiplantae</taxon>
        <taxon>Streptophyta</taxon>
        <taxon>Embryophyta</taxon>
        <taxon>Tracheophyta</taxon>
        <taxon>Spermatophyta</taxon>
        <taxon>Magnoliopsida</taxon>
        <taxon>eudicotyledons</taxon>
        <taxon>Gunneridae</taxon>
        <taxon>Pentapetalae</taxon>
        <taxon>rosids</taxon>
        <taxon>fabids</taxon>
        <taxon>Rosales</taxon>
        <taxon>Cannabaceae</taxon>
        <taxon>Trema</taxon>
    </lineage>
</organism>
<dbReference type="EMBL" id="JXTC01000330">
    <property type="protein sequence ID" value="PON64209.1"/>
    <property type="molecule type" value="Genomic_DNA"/>
</dbReference>
<reference evidence="3" key="1">
    <citation type="submission" date="2016-06" db="EMBL/GenBank/DDBJ databases">
        <title>Parallel loss of symbiosis genes in relatives of nitrogen-fixing non-legume Parasponia.</title>
        <authorList>
            <person name="Van Velzen R."/>
            <person name="Holmer R."/>
            <person name="Bu F."/>
            <person name="Rutten L."/>
            <person name="Van Zeijl A."/>
            <person name="Liu W."/>
            <person name="Santuari L."/>
            <person name="Cao Q."/>
            <person name="Sharma T."/>
            <person name="Shen D."/>
            <person name="Roswanjaya Y."/>
            <person name="Wardhani T."/>
            <person name="Kalhor M.S."/>
            <person name="Jansen J."/>
            <person name="Van den Hoogen J."/>
            <person name="Gungor B."/>
            <person name="Hartog M."/>
            <person name="Hontelez J."/>
            <person name="Verver J."/>
            <person name="Yang W.-C."/>
            <person name="Schijlen E."/>
            <person name="Repin R."/>
            <person name="Schilthuizen M."/>
            <person name="Schranz E."/>
            <person name="Heidstra R."/>
            <person name="Miyata K."/>
            <person name="Fedorova E."/>
            <person name="Kohlen W."/>
            <person name="Bisseling T."/>
            <person name="Smit S."/>
            <person name="Geurts R."/>
        </authorList>
    </citation>
    <scope>NUCLEOTIDE SEQUENCE [LARGE SCALE GENOMIC DNA]</scope>
    <source>
        <strain evidence="3">cv. RG33-2</strain>
    </source>
</reference>
<dbReference type="Proteomes" id="UP000237000">
    <property type="component" value="Unassembled WGS sequence"/>
</dbReference>
<evidence type="ECO:0000313" key="3">
    <source>
        <dbReference type="Proteomes" id="UP000237000"/>
    </source>
</evidence>